<evidence type="ECO:0000313" key="2">
    <source>
        <dbReference type="Ensembl" id="ENSACIP00000009352.1"/>
    </source>
</evidence>
<proteinExistence type="predicted"/>
<dbReference type="GeneTree" id="ENSGT00390000010231"/>
<feature type="compositionally biased region" description="Polar residues" evidence="1">
    <location>
        <begin position="70"/>
        <end position="79"/>
    </location>
</feature>
<organism evidence="2 3">
    <name type="scientific">Amphilophus citrinellus</name>
    <name type="common">Midas cichlid</name>
    <name type="synonym">Cichlasoma citrinellum</name>
    <dbReference type="NCBI Taxonomy" id="61819"/>
    <lineage>
        <taxon>Eukaryota</taxon>
        <taxon>Metazoa</taxon>
        <taxon>Chordata</taxon>
        <taxon>Craniata</taxon>
        <taxon>Vertebrata</taxon>
        <taxon>Euteleostomi</taxon>
        <taxon>Actinopterygii</taxon>
        <taxon>Neopterygii</taxon>
        <taxon>Teleostei</taxon>
        <taxon>Neoteleostei</taxon>
        <taxon>Acanthomorphata</taxon>
        <taxon>Ovalentaria</taxon>
        <taxon>Cichlomorphae</taxon>
        <taxon>Cichliformes</taxon>
        <taxon>Cichlidae</taxon>
        <taxon>New World cichlids</taxon>
        <taxon>Cichlasomatinae</taxon>
        <taxon>Heroini</taxon>
        <taxon>Amphilophus</taxon>
    </lineage>
</organism>
<sequence>METSSQSTAGGGLWNSPRATQFNKETQDMLKCKMMLSYILNIHSFCVNKKTSALVNFSPSGEAALPLTSAPAQPSTPDKSVQKGWPVRTQKRAAEACRSGDSYAREKFCPCPTRDLEKEKQKLQNIFALGTDIHLPTMSLKTKTKTMCSVFPAVLNEIEERQQFLEDMASLGQEKEYIDIINTEISQVNGPYTMLQAVIMYI</sequence>
<protein>
    <submittedName>
        <fullName evidence="2">Uncharacterized protein</fullName>
    </submittedName>
</protein>
<accession>A0A3Q0RGH6</accession>
<dbReference type="InterPro" id="IPR007914">
    <property type="entry name" value="UPF0193"/>
</dbReference>
<reference evidence="2" key="1">
    <citation type="submission" date="2025-08" db="UniProtKB">
        <authorList>
            <consortium name="Ensembl"/>
        </authorList>
    </citation>
    <scope>IDENTIFICATION</scope>
</reference>
<dbReference type="PANTHER" id="PTHR28348">
    <property type="entry name" value="UPF0193 PROTEIN EVG1"/>
    <property type="match status" value="1"/>
</dbReference>
<dbReference type="PANTHER" id="PTHR28348:SF1">
    <property type="entry name" value="UPF0193 PROTEIN EVG1"/>
    <property type="match status" value="1"/>
</dbReference>
<keyword evidence="3" id="KW-1185">Reference proteome</keyword>
<dbReference type="STRING" id="61819.ENSACIP00000009352"/>
<evidence type="ECO:0000313" key="3">
    <source>
        <dbReference type="Proteomes" id="UP000261340"/>
    </source>
</evidence>
<name>A0A3Q0RGH6_AMPCI</name>
<dbReference type="AlphaFoldDB" id="A0A3Q0RGH6"/>
<evidence type="ECO:0000256" key="1">
    <source>
        <dbReference type="SAM" id="MobiDB-lite"/>
    </source>
</evidence>
<dbReference type="Pfam" id="PF05250">
    <property type="entry name" value="UPF0193"/>
    <property type="match status" value="1"/>
</dbReference>
<dbReference type="Proteomes" id="UP000261340">
    <property type="component" value="Unplaced"/>
</dbReference>
<reference evidence="2" key="2">
    <citation type="submission" date="2025-09" db="UniProtKB">
        <authorList>
            <consortium name="Ensembl"/>
        </authorList>
    </citation>
    <scope>IDENTIFICATION</scope>
</reference>
<dbReference type="OMA" id="YEREMFH"/>
<dbReference type="Ensembl" id="ENSACIT00000009633.1">
    <property type="protein sequence ID" value="ENSACIP00000009352.1"/>
    <property type="gene ID" value="ENSACIG00000007343.1"/>
</dbReference>
<feature type="region of interest" description="Disordered" evidence="1">
    <location>
        <begin position="66"/>
        <end position="87"/>
    </location>
</feature>
<feature type="region of interest" description="Disordered" evidence="1">
    <location>
        <begin position="1"/>
        <end position="20"/>
    </location>
</feature>